<dbReference type="Proteomes" id="UP001242480">
    <property type="component" value="Unassembled WGS sequence"/>
</dbReference>
<dbReference type="Gene3D" id="3.40.50.2300">
    <property type="match status" value="1"/>
</dbReference>
<name>A0ABU0J2K0_9HYPH</name>
<dbReference type="PROSITE" id="PS50110">
    <property type="entry name" value="RESPONSE_REGULATORY"/>
    <property type="match status" value="1"/>
</dbReference>
<organism evidence="4 5">
    <name type="scientific">Labrys wisconsinensis</name>
    <dbReference type="NCBI Taxonomy" id="425677"/>
    <lineage>
        <taxon>Bacteria</taxon>
        <taxon>Pseudomonadati</taxon>
        <taxon>Pseudomonadota</taxon>
        <taxon>Alphaproteobacteria</taxon>
        <taxon>Hyphomicrobiales</taxon>
        <taxon>Xanthobacteraceae</taxon>
        <taxon>Labrys</taxon>
    </lineage>
</organism>
<dbReference type="InterPro" id="IPR001789">
    <property type="entry name" value="Sig_transdc_resp-reg_receiver"/>
</dbReference>
<feature type="modified residue" description="4-aspartylphosphate" evidence="2">
    <location>
        <position position="56"/>
    </location>
</feature>
<proteinExistence type="predicted"/>
<evidence type="ECO:0000256" key="1">
    <source>
        <dbReference type="ARBA" id="ARBA00022553"/>
    </source>
</evidence>
<feature type="domain" description="Response regulatory" evidence="3">
    <location>
        <begin position="6"/>
        <end position="116"/>
    </location>
</feature>
<protein>
    <submittedName>
        <fullName evidence="4">DNA-binding response OmpR family regulator</fullName>
    </submittedName>
</protein>
<sequence>MVGPLRILVVEDEMTIALLIEDMLNELGHEVVGLAMRLAPAVEFARTCAMDFAILDVNLDGKTSFSVADILRERGLPFAFATGYGPSGIESRFADCPVLKKPFDIAMLKAALPPTA</sequence>
<evidence type="ECO:0000313" key="5">
    <source>
        <dbReference type="Proteomes" id="UP001242480"/>
    </source>
</evidence>
<dbReference type="Pfam" id="PF00072">
    <property type="entry name" value="Response_reg"/>
    <property type="match status" value="1"/>
</dbReference>
<evidence type="ECO:0000259" key="3">
    <source>
        <dbReference type="PROSITE" id="PS50110"/>
    </source>
</evidence>
<evidence type="ECO:0000256" key="2">
    <source>
        <dbReference type="PROSITE-ProRule" id="PRU00169"/>
    </source>
</evidence>
<dbReference type="PANTHER" id="PTHR44591:SF24">
    <property type="entry name" value="PROTEIN-GLUTAMATE METHYLESTERASE_PROTEIN-GLUTAMINE GLUTAMINASE 1"/>
    <property type="match status" value="1"/>
</dbReference>
<dbReference type="GO" id="GO:0003677">
    <property type="term" value="F:DNA binding"/>
    <property type="evidence" value="ECO:0007669"/>
    <property type="project" value="UniProtKB-KW"/>
</dbReference>
<dbReference type="PANTHER" id="PTHR44591">
    <property type="entry name" value="STRESS RESPONSE REGULATOR PROTEIN 1"/>
    <property type="match status" value="1"/>
</dbReference>
<dbReference type="SMART" id="SM00448">
    <property type="entry name" value="REC"/>
    <property type="match status" value="1"/>
</dbReference>
<dbReference type="InterPro" id="IPR050595">
    <property type="entry name" value="Bact_response_regulator"/>
</dbReference>
<reference evidence="4 5" key="1">
    <citation type="submission" date="2023-07" db="EMBL/GenBank/DDBJ databases">
        <title>Genomic Encyclopedia of Type Strains, Phase IV (KMG-IV): sequencing the most valuable type-strain genomes for metagenomic binning, comparative biology and taxonomic classification.</title>
        <authorList>
            <person name="Goeker M."/>
        </authorList>
    </citation>
    <scope>NUCLEOTIDE SEQUENCE [LARGE SCALE GENOMIC DNA]</scope>
    <source>
        <strain evidence="4 5">DSM 19619</strain>
    </source>
</reference>
<accession>A0ABU0J2K0</accession>
<keyword evidence="5" id="KW-1185">Reference proteome</keyword>
<keyword evidence="4" id="KW-0238">DNA-binding</keyword>
<keyword evidence="1 2" id="KW-0597">Phosphoprotein</keyword>
<comment type="caution">
    <text evidence="4">The sequence shown here is derived from an EMBL/GenBank/DDBJ whole genome shotgun (WGS) entry which is preliminary data.</text>
</comment>
<evidence type="ECO:0000313" key="4">
    <source>
        <dbReference type="EMBL" id="MDQ0468488.1"/>
    </source>
</evidence>
<dbReference type="InterPro" id="IPR011006">
    <property type="entry name" value="CheY-like_superfamily"/>
</dbReference>
<dbReference type="SUPFAM" id="SSF52172">
    <property type="entry name" value="CheY-like"/>
    <property type="match status" value="1"/>
</dbReference>
<gene>
    <name evidence="4" type="ORF">QO011_001488</name>
</gene>
<dbReference type="EMBL" id="JAUSVX010000002">
    <property type="protein sequence ID" value="MDQ0468488.1"/>
    <property type="molecule type" value="Genomic_DNA"/>
</dbReference>